<keyword evidence="3 6" id="KW-0812">Transmembrane</keyword>
<gene>
    <name evidence="7" type="ORF">A3A74_05650</name>
</gene>
<evidence type="ECO:0008006" key="9">
    <source>
        <dbReference type="Google" id="ProtNLM"/>
    </source>
</evidence>
<accession>A0A1F7I6T5</accession>
<feature type="transmembrane region" description="Helical" evidence="6">
    <location>
        <begin position="345"/>
        <end position="363"/>
    </location>
</feature>
<evidence type="ECO:0000256" key="1">
    <source>
        <dbReference type="ARBA" id="ARBA00004651"/>
    </source>
</evidence>
<evidence type="ECO:0000256" key="6">
    <source>
        <dbReference type="SAM" id="Phobius"/>
    </source>
</evidence>
<feature type="transmembrane region" description="Helical" evidence="6">
    <location>
        <begin position="264"/>
        <end position="284"/>
    </location>
</feature>
<keyword evidence="2" id="KW-1003">Cell membrane</keyword>
<feature type="transmembrane region" description="Helical" evidence="6">
    <location>
        <begin position="227"/>
        <end position="244"/>
    </location>
</feature>
<comment type="subcellular location">
    <subcellularLocation>
        <location evidence="1">Cell membrane</location>
        <topology evidence="1">Multi-pass membrane protein</topology>
    </subcellularLocation>
</comment>
<feature type="transmembrane region" description="Helical" evidence="6">
    <location>
        <begin position="305"/>
        <end position="325"/>
    </location>
</feature>
<feature type="transmembrane region" description="Helical" evidence="6">
    <location>
        <begin position="95"/>
        <end position="115"/>
    </location>
</feature>
<keyword evidence="5 6" id="KW-0472">Membrane</keyword>
<feature type="transmembrane region" description="Helical" evidence="6">
    <location>
        <begin position="21"/>
        <end position="43"/>
    </location>
</feature>
<organism evidence="7 8">
    <name type="scientific">Candidatus Roizmanbacteria bacterium RIFCSPLOWO2_01_FULL_35_13</name>
    <dbReference type="NCBI Taxonomy" id="1802055"/>
    <lineage>
        <taxon>Bacteria</taxon>
        <taxon>Candidatus Roizmaniibacteriota</taxon>
    </lineage>
</organism>
<feature type="transmembrane region" description="Helical" evidence="6">
    <location>
        <begin position="161"/>
        <end position="179"/>
    </location>
</feature>
<dbReference type="PANTHER" id="PTHR30250:SF11">
    <property type="entry name" value="O-ANTIGEN TRANSPORTER-RELATED"/>
    <property type="match status" value="1"/>
</dbReference>
<feature type="transmembrane region" description="Helical" evidence="6">
    <location>
        <begin position="130"/>
        <end position="149"/>
    </location>
</feature>
<comment type="caution">
    <text evidence="7">The sequence shown here is derived from an EMBL/GenBank/DDBJ whole genome shotgun (WGS) entry which is preliminary data.</text>
</comment>
<feature type="transmembrane region" description="Helical" evidence="6">
    <location>
        <begin position="185"/>
        <end position="206"/>
    </location>
</feature>
<dbReference type="Proteomes" id="UP000179270">
    <property type="component" value="Unassembled WGS sequence"/>
</dbReference>
<evidence type="ECO:0000256" key="3">
    <source>
        <dbReference type="ARBA" id="ARBA00022692"/>
    </source>
</evidence>
<name>A0A1F7I6T5_9BACT</name>
<evidence type="ECO:0000256" key="2">
    <source>
        <dbReference type="ARBA" id="ARBA00022475"/>
    </source>
</evidence>
<evidence type="ECO:0000256" key="4">
    <source>
        <dbReference type="ARBA" id="ARBA00022989"/>
    </source>
</evidence>
<evidence type="ECO:0000256" key="5">
    <source>
        <dbReference type="ARBA" id="ARBA00023136"/>
    </source>
</evidence>
<dbReference type="PANTHER" id="PTHR30250">
    <property type="entry name" value="PST FAMILY PREDICTED COLANIC ACID TRANSPORTER"/>
    <property type="match status" value="1"/>
</dbReference>
<protein>
    <recommendedName>
        <fullName evidence="9">Polysaccharide biosynthesis protein C-terminal domain-containing protein</fullName>
    </recommendedName>
</protein>
<dbReference type="Pfam" id="PF01943">
    <property type="entry name" value="Polysacc_synt"/>
    <property type="match status" value="1"/>
</dbReference>
<proteinExistence type="predicted"/>
<keyword evidence="4 6" id="KW-1133">Transmembrane helix</keyword>
<reference evidence="7 8" key="1">
    <citation type="journal article" date="2016" name="Nat. Commun.">
        <title>Thousands of microbial genomes shed light on interconnected biogeochemical processes in an aquifer system.</title>
        <authorList>
            <person name="Anantharaman K."/>
            <person name="Brown C.T."/>
            <person name="Hug L.A."/>
            <person name="Sharon I."/>
            <person name="Castelle C.J."/>
            <person name="Probst A.J."/>
            <person name="Thomas B.C."/>
            <person name="Singh A."/>
            <person name="Wilkins M.J."/>
            <person name="Karaoz U."/>
            <person name="Brodie E.L."/>
            <person name="Williams K.H."/>
            <person name="Hubbard S.S."/>
            <person name="Banfield J.F."/>
        </authorList>
    </citation>
    <scope>NUCLEOTIDE SEQUENCE [LARGE SCALE GENOMIC DNA]</scope>
</reference>
<feature type="transmembrane region" description="Helical" evidence="6">
    <location>
        <begin position="370"/>
        <end position="390"/>
    </location>
</feature>
<dbReference type="InterPro" id="IPR050833">
    <property type="entry name" value="Poly_Biosynth_Transport"/>
</dbReference>
<dbReference type="AlphaFoldDB" id="A0A1F7I6T5"/>
<dbReference type="InterPro" id="IPR002797">
    <property type="entry name" value="Polysacc_synth"/>
</dbReference>
<dbReference type="EMBL" id="MGAF01000058">
    <property type="protein sequence ID" value="OGK39080.1"/>
    <property type="molecule type" value="Genomic_DNA"/>
</dbReference>
<evidence type="ECO:0000313" key="8">
    <source>
        <dbReference type="Proteomes" id="UP000179270"/>
    </source>
</evidence>
<feature type="transmembrane region" description="Helical" evidence="6">
    <location>
        <begin position="396"/>
        <end position="418"/>
    </location>
</feature>
<feature type="transmembrane region" description="Helical" evidence="6">
    <location>
        <begin position="49"/>
        <end position="75"/>
    </location>
</feature>
<sequence>MILRLLNFIKRPTSKNIIINTLGNYLNVFFTALFALILVRILTPSQYGVLSVLLGIAYVLANILDFGTTATIYSYLPGLYEKKSDNLYSFIKSTFVYQSVFSLLVITVLLFFFPYLDRVFFKTGAPVHEFWLTSFSVLFFIWQNFLQNVLFATKKFIKTNIYLNISNVIKTAIILIMMSTKLVTVGSIIFVFGIVGPVIFFLILLFEKKSTFTLILKSVVNKKEVRFGYTLTYFIASQFFNLGLRMDLFLLSYFRSKSEVGYYGLSQKIILTIITTVISITQVLSPSFARISKKSEAISQLKTGFMYLLIPTALFLLLFLTPPQIYTLFFTENFVQTASITKALSLPFILYTLGSLPMLFLLYTVKKPGYILISNIVFFIILTVGCYLVIPTTGVLGPPYIIALAFFVAIAIQTIAGIKEFKKMFPV</sequence>
<dbReference type="GO" id="GO:0005886">
    <property type="term" value="C:plasma membrane"/>
    <property type="evidence" value="ECO:0007669"/>
    <property type="project" value="UniProtKB-SubCell"/>
</dbReference>
<evidence type="ECO:0000313" key="7">
    <source>
        <dbReference type="EMBL" id="OGK39080.1"/>
    </source>
</evidence>